<name>A0A6A4HFR9_9AGAR</name>
<evidence type="ECO:0000313" key="2">
    <source>
        <dbReference type="EMBL" id="KAE9396640.1"/>
    </source>
</evidence>
<dbReference type="AlphaFoldDB" id="A0A6A4HFR9"/>
<dbReference type="Proteomes" id="UP000799118">
    <property type="component" value="Unassembled WGS sequence"/>
</dbReference>
<feature type="compositionally biased region" description="Basic and acidic residues" evidence="1">
    <location>
        <begin position="90"/>
        <end position="107"/>
    </location>
</feature>
<reference evidence="2" key="1">
    <citation type="journal article" date="2019" name="Environ. Microbiol.">
        <title>Fungal ecological strategies reflected in gene transcription - a case study of two litter decomposers.</title>
        <authorList>
            <person name="Barbi F."/>
            <person name="Kohler A."/>
            <person name="Barry K."/>
            <person name="Baskaran P."/>
            <person name="Daum C."/>
            <person name="Fauchery L."/>
            <person name="Ihrmark K."/>
            <person name="Kuo A."/>
            <person name="LaButti K."/>
            <person name="Lipzen A."/>
            <person name="Morin E."/>
            <person name="Grigoriev I.V."/>
            <person name="Henrissat B."/>
            <person name="Lindahl B."/>
            <person name="Martin F."/>
        </authorList>
    </citation>
    <scope>NUCLEOTIDE SEQUENCE</scope>
    <source>
        <strain evidence="2">JB14</strain>
    </source>
</reference>
<dbReference type="EMBL" id="ML769510">
    <property type="protein sequence ID" value="KAE9396640.1"/>
    <property type="molecule type" value="Genomic_DNA"/>
</dbReference>
<accession>A0A6A4HFR9</accession>
<evidence type="ECO:0000256" key="1">
    <source>
        <dbReference type="SAM" id="MobiDB-lite"/>
    </source>
</evidence>
<evidence type="ECO:0000313" key="3">
    <source>
        <dbReference type="Proteomes" id="UP000799118"/>
    </source>
</evidence>
<keyword evidence="3" id="KW-1185">Reference proteome</keyword>
<gene>
    <name evidence="2" type="ORF">BT96DRAFT_996522</name>
</gene>
<organism evidence="2 3">
    <name type="scientific">Gymnopus androsaceus JB14</name>
    <dbReference type="NCBI Taxonomy" id="1447944"/>
    <lineage>
        <taxon>Eukaryota</taxon>
        <taxon>Fungi</taxon>
        <taxon>Dikarya</taxon>
        <taxon>Basidiomycota</taxon>
        <taxon>Agaricomycotina</taxon>
        <taxon>Agaricomycetes</taxon>
        <taxon>Agaricomycetidae</taxon>
        <taxon>Agaricales</taxon>
        <taxon>Marasmiineae</taxon>
        <taxon>Omphalotaceae</taxon>
        <taxon>Gymnopus</taxon>
    </lineage>
</organism>
<feature type="region of interest" description="Disordered" evidence="1">
    <location>
        <begin position="81"/>
        <end position="107"/>
    </location>
</feature>
<sequence>MSRADVDSVEIFKPASFASAQQAGTNLRQSRGERERERKLLTGMNIVDAENPKLTQRALVERRPSLRGMQMFFIAECNSSNATANSSGRAENKRQRPTKDSRRPILPETPLEDKKFTVLGGAHSSNKLLPPTLDHIDFPPEFCFALHTSPKSNAKTPVACTRPELTKFLSVLIIRRRNHLRQVQSNRTQGFVDRLAEAGPSLCFEDIEPRSLGFPARSDCDAKTGFFFRLSKEKRSLAFFRPIGFYLHRWI</sequence>
<proteinExistence type="predicted"/>
<protein>
    <submittedName>
        <fullName evidence="2">Uncharacterized protein</fullName>
    </submittedName>
</protein>